<dbReference type="AlphaFoldDB" id="A0A3D9XIV0"/>
<accession>A0A3D9XIV0</accession>
<evidence type="ECO:0000313" key="3">
    <source>
        <dbReference type="Proteomes" id="UP000256941"/>
    </source>
</evidence>
<dbReference type="EMBL" id="QTUJ01000002">
    <property type="protein sequence ID" value="REF70427.1"/>
    <property type="molecule type" value="Genomic_DNA"/>
</dbReference>
<evidence type="ECO:0000313" key="2">
    <source>
        <dbReference type="EMBL" id="REF70427.1"/>
    </source>
</evidence>
<gene>
    <name evidence="2" type="ORF">BDD41_3164</name>
</gene>
<name>A0A3D9XIV0_PARVE</name>
<proteinExistence type="predicted"/>
<protein>
    <submittedName>
        <fullName evidence="2">Uncharacterized protein</fullName>
    </submittedName>
</protein>
<feature type="compositionally biased region" description="Gly residues" evidence="1">
    <location>
        <begin position="55"/>
        <end position="72"/>
    </location>
</feature>
<organism evidence="2 3">
    <name type="scientific">Paracoccus versutus</name>
    <name type="common">Thiobacillus versutus</name>
    <dbReference type="NCBI Taxonomy" id="34007"/>
    <lineage>
        <taxon>Bacteria</taxon>
        <taxon>Pseudomonadati</taxon>
        <taxon>Pseudomonadota</taxon>
        <taxon>Alphaproteobacteria</taxon>
        <taxon>Rhodobacterales</taxon>
        <taxon>Paracoccaceae</taxon>
        <taxon>Paracoccus</taxon>
    </lineage>
</organism>
<comment type="caution">
    <text evidence="2">The sequence shown here is derived from an EMBL/GenBank/DDBJ whole genome shotgun (WGS) entry which is preliminary data.</text>
</comment>
<dbReference type="Proteomes" id="UP000256941">
    <property type="component" value="Unassembled WGS sequence"/>
</dbReference>
<evidence type="ECO:0000256" key="1">
    <source>
        <dbReference type="SAM" id="MobiDB-lite"/>
    </source>
</evidence>
<dbReference type="RefSeq" id="WP_166435553.1">
    <property type="nucleotide sequence ID" value="NZ_CP038197.1"/>
</dbReference>
<reference evidence="2 3" key="1">
    <citation type="submission" date="2018-08" db="EMBL/GenBank/DDBJ databases">
        <title>Genomic Encyclopedia of Archaeal and Bacterial Type Strains, Phase II (KMG-II): from individual species to whole genera.</title>
        <authorList>
            <person name="Goeker M."/>
        </authorList>
    </citation>
    <scope>NUCLEOTIDE SEQUENCE [LARGE SCALE GENOMIC DNA]</scope>
    <source>
        <strain evidence="2 3">DSM 17099</strain>
    </source>
</reference>
<feature type="region of interest" description="Disordered" evidence="1">
    <location>
        <begin position="48"/>
        <end position="72"/>
    </location>
</feature>
<sequence>MANGESSPIVDPELDKALSELLAQTEREPISPRLRELARRLETALDEARHRRAGKGGANGGGGNGSAGGGLR</sequence>